<dbReference type="PANTHER" id="PTHR36417">
    <property type="entry name" value="SELENOPROTEIN DOMAIN PROTEIN (AFU_ORTHOLOGUE AFUA_1G05220)"/>
    <property type="match status" value="1"/>
</dbReference>
<gene>
    <name evidence="3" type="ORF">A0H81_03550</name>
</gene>
<evidence type="ECO:0000313" key="4">
    <source>
        <dbReference type="Proteomes" id="UP000092993"/>
    </source>
</evidence>
<dbReference type="STRING" id="5627.A0A1C7MIL5"/>
<dbReference type="InterPro" id="IPR036249">
    <property type="entry name" value="Thioredoxin-like_sf"/>
</dbReference>
<comment type="caution">
    <text evidence="3">The sequence shown here is derived from an EMBL/GenBank/DDBJ whole genome shotgun (WGS) entry which is preliminary data.</text>
</comment>
<dbReference type="AlphaFoldDB" id="A0A1C7MIL5"/>
<protein>
    <recommendedName>
        <fullName evidence="5">Rdx family-domain-containing protein</fullName>
    </recommendedName>
</protein>
<dbReference type="Gene3D" id="3.40.30.10">
    <property type="entry name" value="Glutaredoxin"/>
    <property type="match status" value="1"/>
</dbReference>
<name>A0A1C7MIL5_GRIFR</name>
<sequence>MADPGSCVDCLPDSQTESYEPQVPAKPHDPLDPSTFIPPSPLPTPSITIEFCDRCRWLHRATWVSTELLLTFPTPALKAISILPLNSEETNRRRLPRVENTQAAHTRPDSTWQISGALGQMKPYIYFKYCLPLVSSAFAVRGPFLVKTRRAMDRVNPVATSRTSTAAVTPGSELTSGSNITDG</sequence>
<feature type="compositionally biased region" description="Polar residues" evidence="2">
    <location>
        <begin position="172"/>
        <end position="183"/>
    </location>
</feature>
<reference evidence="3 4" key="1">
    <citation type="submission" date="2016-03" db="EMBL/GenBank/DDBJ databases">
        <title>Whole genome sequencing of Grifola frondosa 9006-11.</title>
        <authorList>
            <person name="Min B."/>
            <person name="Park H."/>
            <person name="Kim J.-G."/>
            <person name="Cho H."/>
            <person name="Oh Y.-L."/>
            <person name="Kong W.-S."/>
            <person name="Choi I.-G."/>
        </authorList>
    </citation>
    <scope>NUCLEOTIDE SEQUENCE [LARGE SCALE GENOMIC DNA]</scope>
    <source>
        <strain evidence="3 4">9006-11</strain>
    </source>
</reference>
<feature type="compositionally biased region" description="Low complexity" evidence="2">
    <location>
        <begin position="158"/>
        <end position="169"/>
    </location>
</feature>
<feature type="region of interest" description="Disordered" evidence="2">
    <location>
        <begin position="157"/>
        <end position="183"/>
    </location>
</feature>
<proteinExistence type="predicted"/>
<dbReference type="SUPFAM" id="SSF52833">
    <property type="entry name" value="Thioredoxin-like"/>
    <property type="match status" value="1"/>
</dbReference>
<evidence type="ECO:0000256" key="2">
    <source>
        <dbReference type="SAM" id="MobiDB-lite"/>
    </source>
</evidence>
<organism evidence="3 4">
    <name type="scientific">Grifola frondosa</name>
    <name type="common">Maitake</name>
    <name type="synonym">Polyporus frondosus</name>
    <dbReference type="NCBI Taxonomy" id="5627"/>
    <lineage>
        <taxon>Eukaryota</taxon>
        <taxon>Fungi</taxon>
        <taxon>Dikarya</taxon>
        <taxon>Basidiomycota</taxon>
        <taxon>Agaricomycotina</taxon>
        <taxon>Agaricomycetes</taxon>
        <taxon>Polyporales</taxon>
        <taxon>Grifolaceae</taxon>
        <taxon>Grifola</taxon>
    </lineage>
</organism>
<accession>A0A1C7MIL5</accession>
<evidence type="ECO:0000313" key="3">
    <source>
        <dbReference type="EMBL" id="OBZ76658.1"/>
    </source>
</evidence>
<keyword evidence="4" id="KW-1185">Reference proteome</keyword>
<keyword evidence="1" id="KW-0676">Redox-active center</keyword>
<evidence type="ECO:0008006" key="5">
    <source>
        <dbReference type="Google" id="ProtNLM"/>
    </source>
</evidence>
<dbReference type="OrthoDB" id="60822at2759"/>
<feature type="region of interest" description="Disordered" evidence="2">
    <location>
        <begin position="1"/>
        <end position="31"/>
    </location>
</feature>
<dbReference type="Proteomes" id="UP000092993">
    <property type="component" value="Unassembled WGS sequence"/>
</dbReference>
<evidence type="ECO:0000256" key="1">
    <source>
        <dbReference type="ARBA" id="ARBA00023284"/>
    </source>
</evidence>
<dbReference type="EMBL" id="LUGG01000003">
    <property type="protein sequence ID" value="OBZ76658.1"/>
    <property type="molecule type" value="Genomic_DNA"/>
</dbReference>
<dbReference type="PANTHER" id="PTHR36417:SF2">
    <property type="entry name" value="SELENOPROTEIN DOMAIN PROTEIN (AFU_ORTHOLOGUE AFUA_1G05220)"/>
    <property type="match status" value="1"/>
</dbReference>
<dbReference type="Pfam" id="PF10262">
    <property type="entry name" value="Rdx"/>
    <property type="match status" value="1"/>
</dbReference>
<dbReference type="InterPro" id="IPR011893">
    <property type="entry name" value="Selenoprotein_Rdx-typ"/>
</dbReference>